<reference evidence="1 2" key="2">
    <citation type="journal article" date="2009" name="PLoS ONE">
        <title>The photosynthetic apparatus and its regulation in the aerobic gammaproteobacterium Congregibacter litoralis gen. nov., sp. nov.</title>
        <authorList>
            <person name="Spring S."/>
            <person name="Lunsdorf H."/>
            <person name="Fuchs B.M."/>
            <person name="Tindall B.J."/>
        </authorList>
    </citation>
    <scope>NUCLEOTIDE SEQUENCE [LARGE SCALE GENOMIC DNA]</scope>
    <source>
        <strain evidence="1">KT71</strain>
    </source>
</reference>
<reference evidence="1 2" key="1">
    <citation type="journal article" date="2007" name="Proc. Natl. Acad. Sci. U.S.A.">
        <title>Characterization of a marine gammaproteobacterium capable of aerobic anoxygenic photosynthesis.</title>
        <authorList>
            <person name="Fuchs B.M."/>
            <person name="Spring S."/>
            <person name="Teeling H."/>
            <person name="Quast C."/>
            <person name="Wulf J."/>
            <person name="Schattenhofer M."/>
            <person name="Yan S."/>
            <person name="Ferriera S."/>
            <person name="Johnson J."/>
            <person name="Glockner F.O."/>
            <person name="Amann R."/>
        </authorList>
    </citation>
    <scope>NUCLEOTIDE SEQUENCE [LARGE SCALE GENOMIC DNA]</scope>
    <source>
        <strain evidence="1">KT71</strain>
    </source>
</reference>
<keyword evidence="2" id="KW-1185">Reference proteome</keyword>
<organism evidence="1 2">
    <name type="scientific">Congregibacter litoralis KT71</name>
    <dbReference type="NCBI Taxonomy" id="314285"/>
    <lineage>
        <taxon>Bacteria</taxon>
        <taxon>Pseudomonadati</taxon>
        <taxon>Pseudomonadota</taxon>
        <taxon>Gammaproteobacteria</taxon>
        <taxon>Cellvibrionales</taxon>
        <taxon>Halieaceae</taxon>
        <taxon>Congregibacter</taxon>
    </lineage>
</organism>
<dbReference type="Pfam" id="PF06258">
    <property type="entry name" value="Mito_fiss_Elm1"/>
    <property type="match status" value="1"/>
</dbReference>
<comment type="caution">
    <text evidence="1">The sequence shown here is derived from an EMBL/GenBank/DDBJ whole genome shotgun (WGS) entry which is preliminary data.</text>
</comment>
<dbReference type="HOGENOM" id="CLU_071772_0_0_6"/>
<dbReference type="eggNOG" id="COG3660">
    <property type="taxonomic scope" value="Bacteria"/>
</dbReference>
<sequence>MSETPIKVVVVTDGVVGHENQSIGLCKWLERRWNLDVSVANVQLREKALSRLLLPKLLPEDSRAARRILKLFYETPELPDEADLVISTGGNSSFANILVASMLGCPNIYLGSLRRLNPRRINVHMTLEPTGYKNNLVMTMSPNLVDPKAVLDAGSSLLKRRKLDGTLWTLIIGGTGAGFDYGEQEWRLLATWANSMAEKYGIRWLLTTSRRTGGKGESVLKEHLKPEHIAYAVWWDSEPKKELLALIGAGTQVFTTADSMSMMTESIASSRPTTVVALPTHRANERYRAAMDRFARLGLCRLIQLSDETYCPPIPAMSFDLSTVIDQTLDQLEYRLAC</sequence>
<dbReference type="RefSeq" id="WP_008294881.1">
    <property type="nucleotide sequence ID" value="NZ_CM002299.1"/>
</dbReference>
<gene>
    <name evidence="1" type="ORF">KT71_12260</name>
</gene>
<accession>A4AAF6</accession>
<name>A4AAF6_9GAMM</name>
<evidence type="ECO:0000313" key="1">
    <source>
        <dbReference type="EMBL" id="EAQ97033.1"/>
    </source>
</evidence>
<dbReference type="EMBL" id="AAOA02000003">
    <property type="protein sequence ID" value="EAQ97033.1"/>
    <property type="molecule type" value="Genomic_DNA"/>
</dbReference>
<dbReference type="SUPFAM" id="SSF53756">
    <property type="entry name" value="UDP-Glycosyltransferase/glycogen phosphorylase"/>
    <property type="match status" value="1"/>
</dbReference>
<dbReference type="STRING" id="314285.KT71_12260"/>
<dbReference type="InterPro" id="IPR009367">
    <property type="entry name" value="Elm1-like"/>
</dbReference>
<dbReference type="Proteomes" id="UP000019205">
    <property type="component" value="Chromosome"/>
</dbReference>
<proteinExistence type="predicted"/>
<protein>
    <submittedName>
        <fullName evidence="1">Putative nucleoside-diphosphate-sugar epimerase</fullName>
    </submittedName>
</protein>
<dbReference type="OrthoDB" id="1865at2"/>
<evidence type="ECO:0000313" key="2">
    <source>
        <dbReference type="Proteomes" id="UP000019205"/>
    </source>
</evidence>
<dbReference type="AlphaFoldDB" id="A4AAF6"/>